<feature type="domain" description="3-hydroxyisobutyrate dehydrogenase-like NAD-binding" evidence="6">
    <location>
        <begin position="174"/>
        <end position="294"/>
    </location>
</feature>
<organism evidence="7 8">
    <name type="scientific">Croceibacterium salegens</name>
    <dbReference type="NCBI Taxonomy" id="1737568"/>
    <lineage>
        <taxon>Bacteria</taxon>
        <taxon>Pseudomonadati</taxon>
        <taxon>Pseudomonadota</taxon>
        <taxon>Alphaproteobacteria</taxon>
        <taxon>Sphingomonadales</taxon>
        <taxon>Erythrobacteraceae</taxon>
        <taxon>Croceibacterium</taxon>
    </lineage>
</organism>
<comment type="similarity">
    <text evidence="1">Belongs to the HIBADH-related family.</text>
</comment>
<dbReference type="GO" id="GO:0051287">
    <property type="term" value="F:NAD binding"/>
    <property type="evidence" value="ECO:0007669"/>
    <property type="project" value="InterPro"/>
</dbReference>
<dbReference type="GO" id="GO:0050661">
    <property type="term" value="F:NADP binding"/>
    <property type="evidence" value="ECO:0007669"/>
    <property type="project" value="InterPro"/>
</dbReference>
<dbReference type="InterPro" id="IPR002204">
    <property type="entry name" value="3-OH-isobutyrate_DH-rel_CS"/>
</dbReference>
<evidence type="ECO:0000256" key="1">
    <source>
        <dbReference type="ARBA" id="ARBA00009080"/>
    </source>
</evidence>
<evidence type="ECO:0000256" key="3">
    <source>
        <dbReference type="ARBA" id="ARBA00023027"/>
    </source>
</evidence>
<dbReference type="SUPFAM" id="SSF48179">
    <property type="entry name" value="6-phosphogluconate dehydrogenase C-terminal domain-like"/>
    <property type="match status" value="1"/>
</dbReference>
<dbReference type="Gene3D" id="1.10.1040.10">
    <property type="entry name" value="N-(1-d-carboxylethyl)-l-norvaline Dehydrogenase, domain 2"/>
    <property type="match status" value="1"/>
</dbReference>
<feature type="active site" evidence="4">
    <location>
        <position position="180"/>
    </location>
</feature>
<sequence>MTTAKRIAFLGLGVMGAPMAGHLARRGHRVTAYNRSADRAATWLEKYSAEGLDVATAPSPAEAAAGQDLVITCVGNDNDLAEVVLGDGGALVAMVPGALFIDHTTVSPAIARNIANQAAERRIEALDSPVSGGQAGAENGKLAIMCGGSVRAMDSARPVMEAYGARIVHIGEAGAGQACKAVNQICIAGVLAGLSEGVRFAQGAGLDMERVLEAISGGAAQSWQMENRWKTMAAGEFDFGFAIDWMRKDLAIALGEAKDRGMSLPVTALVDQLYARVQAAGGARQDTSALIRHLPEACA</sequence>
<proteinExistence type="inferred from homology"/>
<evidence type="ECO:0000256" key="2">
    <source>
        <dbReference type="ARBA" id="ARBA00023002"/>
    </source>
</evidence>
<keyword evidence="3" id="KW-0520">NAD</keyword>
<dbReference type="PANTHER" id="PTHR43060:SF15">
    <property type="entry name" value="3-HYDROXYISOBUTYRATE DEHYDROGENASE-LIKE 1, MITOCHONDRIAL-RELATED"/>
    <property type="match status" value="1"/>
</dbReference>
<dbReference type="SUPFAM" id="SSF51735">
    <property type="entry name" value="NAD(P)-binding Rossmann-fold domains"/>
    <property type="match status" value="1"/>
</dbReference>
<dbReference type="Proteomes" id="UP000433652">
    <property type="component" value="Unassembled WGS sequence"/>
</dbReference>
<evidence type="ECO:0000313" key="7">
    <source>
        <dbReference type="EMBL" id="MXO58060.1"/>
    </source>
</evidence>
<feature type="domain" description="6-phosphogluconate dehydrogenase NADP-binding" evidence="5">
    <location>
        <begin position="6"/>
        <end position="171"/>
    </location>
</feature>
<name>A0A6I4SSQ2_9SPHN</name>
<dbReference type="PROSITE" id="PS00895">
    <property type="entry name" value="3_HYDROXYISOBUT_DH"/>
    <property type="match status" value="1"/>
</dbReference>
<dbReference type="PIRSF" id="PIRSF000103">
    <property type="entry name" value="HIBADH"/>
    <property type="match status" value="1"/>
</dbReference>
<dbReference type="PANTHER" id="PTHR43060">
    <property type="entry name" value="3-HYDROXYISOBUTYRATE DEHYDROGENASE-LIKE 1, MITOCHONDRIAL-RELATED"/>
    <property type="match status" value="1"/>
</dbReference>
<evidence type="ECO:0000313" key="8">
    <source>
        <dbReference type="Proteomes" id="UP000433652"/>
    </source>
</evidence>
<evidence type="ECO:0000259" key="5">
    <source>
        <dbReference type="Pfam" id="PF03446"/>
    </source>
</evidence>
<dbReference type="AlphaFoldDB" id="A0A6I4SSQ2"/>
<dbReference type="Pfam" id="PF14833">
    <property type="entry name" value="NAD_binding_11"/>
    <property type="match status" value="1"/>
</dbReference>
<accession>A0A6I4SSQ2</accession>
<dbReference type="Pfam" id="PF03446">
    <property type="entry name" value="NAD_binding_2"/>
    <property type="match status" value="1"/>
</dbReference>
<evidence type="ECO:0000256" key="4">
    <source>
        <dbReference type="PIRSR" id="PIRSR000103-1"/>
    </source>
</evidence>
<dbReference type="InterPro" id="IPR015815">
    <property type="entry name" value="HIBADH-related"/>
</dbReference>
<evidence type="ECO:0000259" key="6">
    <source>
        <dbReference type="Pfam" id="PF14833"/>
    </source>
</evidence>
<dbReference type="InterPro" id="IPR006115">
    <property type="entry name" value="6PGDH_NADP-bd"/>
</dbReference>
<comment type="caution">
    <text evidence="7">The sequence shown here is derived from an EMBL/GenBank/DDBJ whole genome shotgun (WGS) entry which is preliminary data.</text>
</comment>
<dbReference type="OrthoDB" id="9812907at2"/>
<keyword evidence="8" id="KW-1185">Reference proteome</keyword>
<dbReference type="InterPro" id="IPR029154">
    <property type="entry name" value="HIBADH-like_NADP-bd"/>
</dbReference>
<dbReference type="EMBL" id="WTYM01000021">
    <property type="protein sequence ID" value="MXO58060.1"/>
    <property type="molecule type" value="Genomic_DNA"/>
</dbReference>
<protein>
    <submittedName>
        <fullName evidence="7">NAD-binding protein</fullName>
    </submittedName>
</protein>
<dbReference type="Gene3D" id="3.40.50.720">
    <property type="entry name" value="NAD(P)-binding Rossmann-like Domain"/>
    <property type="match status" value="1"/>
</dbReference>
<dbReference type="InterPro" id="IPR008927">
    <property type="entry name" value="6-PGluconate_DH-like_C_sf"/>
</dbReference>
<reference evidence="7 8" key="1">
    <citation type="submission" date="2019-12" db="EMBL/GenBank/DDBJ databases">
        <title>Genomic-based taxomic classification of the family Erythrobacteraceae.</title>
        <authorList>
            <person name="Xu L."/>
        </authorList>
    </citation>
    <scope>NUCLEOTIDE SEQUENCE [LARGE SCALE GENOMIC DNA]</scope>
    <source>
        <strain evidence="7 8">MCCC 1K01500</strain>
    </source>
</reference>
<dbReference type="RefSeq" id="WP_159791343.1">
    <property type="nucleotide sequence ID" value="NZ_WTYM01000021.1"/>
</dbReference>
<dbReference type="GO" id="GO:0016491">
    <property type="term" value="F:oxidoreductase activity"/>
    <property type="evidence" value="ECO:0007669"/>
    <property type="project" value="UniProtKB-KW"/>
</dbReference>
<dbReference type="GO" id="GO:0016054">
    <property type="term" value="P:organic acid catabolic process"/>
    <property type="evidence" value="ECO:0007669"/>
    <property type="project" value="UniProtKB-ARBA"/>
</dbReference>
<gene>
    <name evidence="7" type="ORF">GRI89_00680</name>
</gene>
<dbReference type="InterPro" id="IPR036291">
    <property type="entry name" value="NAD(P)-bd_dom_sf"/>
</dbReference>
<keyword evidence="2" id="KW-0560">Oxidoreductase</keyword>
<dbReference type="InterPro" id="IPR013328">
    <property type="entry name" value="6PGD_dom2"/>
</dbReference>